<dbReference type="GO" id="GO:0005840">
    <property type="term" value="C:ribosome"/>
    <property type="evidence" value="ECO:0007669"/>
    <property type="project" value="UniProtKB-KW"/>
</dbReference>
<dbReference type="AlphaFoldDB" id="S0DIN4"/>
<evidence type="ECO:0000313" key="11">
    <source>
        <dbReference type="Proteomes" id="UP000016800"/>
    </source>
</evidence>
<dbReference type="GeneID" id="35394595"/>
<keyword evidence="10" id="KW-0689">Ribosomal protein</keyword>
<dbReference type="Gene3D" id="3.40.50.1820">
    <property type="entry name" value="alpha/beta hydrolase"/>
    <property type="match status" value="2"/>
</dbReference>
<comment type="similarity">
    <text evidence="1 7">Belongs to the AB hydrolase superfamily.</text>
</comment>
<evidence type="ECO:0000256" key="2">
    <source>
        <dbReference type="ARBA" id="ARBA00020672"/>
    </source>
</evidence>
<evidence type="ECO:0000256" key="6">
    <source>
        <dbReference type="ARBA" id="ARBA00049203"/>
    </source>
</evidence>
<organism evidence="10 11">
    <name type="scientific">Gibberella fujikuroi (strain CBS 195.34 / IMI 58289 / NRRL A-6831)</name>
    <name type="common">Bakanae and foot rot disease fungus</name>
    <name type="synonym">Fusarium fujikuroi</name>
    <dbReference type="NCBI Taxonomy" id="1279085"/>
    <lineage>
        <taxon>Eukaryota</taxon>
        <taxon>Fungi</taxon>
        <taxon>Dikarya</taxon>
        <taxon>Ascomycota</taxon>
        <taxon>Pezizomycotina</taxon>
        <taxon>Sordariomycetes</taxon>
        <taxon>Hypocreomycetidae</taxon>
        <taxon>Hypocreales</taxon>
        <taxon>Nectriaceae</taxon>
        <taxon>Fusarium</taxon>
        <taxon>Fusarium fujikuroi species complex</taxon>
    </lineage>
</organism>
<gene>
    <name evidence="10" type="ORF">FFUJ_01110</name>
</gene>
<dbReference type="PIRSF" id="PIRSF022950">
    <property type="entry name" value="PPase_methylesterase_euk"/>
    <property type="match status" value="1"/>
</dbReference>
<dbReference type="EC" id="3.1.1.-" evidence="7"/>
<keyword evidence="11" id="KW-1185">Reference proteome</keyword>
<keyword evidence="4 7" id="KW-0378">Hydrolase</keyword>
<comment type="function">
    <text evidence="5">Demethylates proteins that have been reversibly carboxymethylated. Demethylates the phosphatase PP2A catalytic subunit.</text>
</comment>
<dbReference type="EMBL" id="HF679023">
    <property type="protein sequence ID" value="CCT62349.1"/>
    <property type="molecule type" value="Genomic_DNA"/>
</dbReference>
<dbReference type="VEuPathDB" id="FungiDB:FFUJ_01110"/>
<feature type="compositionally biased region" description="Polar residues" evidence="8">
    <location>
        <begin position="55"/>
        <end position="64"/>
    </location>
</feature>
<dbReference type="InterPro" id="IPR016812">
    <property type="entry name" value="PPase_methylesterase_euk"/>
</dbReference>
<dbReference type="Pfam" id="PF12697">
    <property type="entry name" value="Abhydrolase_6"/>
    <property type="match status" value="1"/>
</dbReference>
<dbReference type="SUPFAM" id="SSF53474">
    <property type="entry name" value="alpha/beta-Hydrolases"/>
    <property type="match status" value="1"/>
</dbReference>
<feature type="compositionally biased region" description="Acidic residues" evidence="8">
    <location>
        <begin position="19"/>
        <end position="28"/>
    </location>
</feature>
<proteinExistence type="inferred from homology"/>
<accession>S0DIN4</accession>
<evidence type="ECO:0000256" key="5">
    <source>
        <dbReference type="ARBA" id="ARBA00024741"/>
    </source>
</evidence>
<keyword evidence="10" id="KW-0687">Ribonucleoprotein</keyword>
<reference evidence="11" key="1">
    <citation type="journal article" date="2013" name="PLoS Pathog.">
        <title>Deciphering the cryptic genome: genome-wide analyses of the rice pathogen Fusarium fujikuroi reveal complex regulation of secondary metabolism and novel metabolites.</title>
        <authorList>
            <person name="Wiemann P."/>
            <person name="Sieber C.M."/>
            <person name="von Bargen K.W."/>
            <person name="Studt L."/>
            <person name="Niehaus E.M."/>
            <person name="Espino J.J."/>
            <person name="Huss K."/>
            <person name="Michielse C.B."/>
            <person name="Albermann S."/>
            <person name="Wagner D."/>
            <person name="Bergner S.V."/>
            <person name="Connolly L.R."/>
            <person name="Fischer A."/>
            <person name="Reuter G."/>
            <person name="Kleigrewe K."/>
            <person name="Bald T."/>
            <person name="Wingfield B.D."/>
            <person name="Ophir R."/>
            <person name="Freeman S."/>
            <person name="Hippler M."/>
            <person name="Smith K.M."/>
            <person name="Brown D.W."/>
            <person name="Proctor R.H."/>
            <person name="Munsterkotter M."/>
            <person name="Freitag M."/>
            <person name="Humpf H.U."/>
            <person name="Guldener U."/>
            <person name="Tudzynski B."/>
        </authorList>
    </citation>
    <scope>NUCLEOTIDE SEQUENCE [LARGE SCALE GENOMIC DNA]</scope>
    <source>
        <strain evidence="11">CBS 195.34 / IMI 58289 / NRRL A-6831</strain>
    </source>
</reference>
<evidence type="ECO:0000259" key="9">
    <source>
        <dbReference type="Pfam" id="PF12697"/>
    </source>
</evidence>
<dbReference type="InterPro" id="IPR029058">
    <property type="entry name" value="AB_hydrolase_fold"/>
</dbReference>
<evidence type="ECO:0000256" key="4">
    <source>
        <dbReference type="ARBA" id="ARBA00022801"/>
    </source>
</evidence>
<dbReference type="Proteomes" id="UP000016800">
    <property type="component" value="Chromosome I"/>
</dbReference>
<feature type="domain" description="AB hydrolase-1" evidence="9">
    <location>
        <begin position="118"/>
        <end position="344"/>
    </location>
</feature>
<dbReference type="HOGENOM" id="CLU_024818_3_0_1"/>
<evidence type="ECO:0000256" key="3">
    <source>
        <dbReference type="ARBA" id="ARBA00022487"/>
    </source>
</evidence>
<name>S0DIN4_GIBF5</name>
<sequence>MSDLQRAWAKAKYSISNDTFDEVDEEHENDVLPELPEPVDDDSSSASSASSVSSTGTIIPSPNQKLFARPQGVARGRTLEQIPWTTYFERELSLKSEQEPEVVYHAYLTSPVGKGPLFVMHHGAGSSGLSFAVVASEIKKRLSTAGILAIDCRGHGSTSAPGDKALDMRLDTLSSDLFSMVQLTKNEMAWPEMPPIVLVGHSLGGAVVIDLAKSAMHTYLSTRPLGFATLQAGIEWHIRSRTIRNSISARTSVPALLVFNENDDPTRPWRWRTNLGATQPYWEGWFIGLSKKFLGAKGGKLLLLAGTDRLDTELTIGQMQGKYALQVFPEAGHFIHEDLPEKTAVSLVDFFRRNDRSALVLPPKVSDLLKQGKRV</sequence>
<evidence type="ECO:0000256" key="7">
    <source>
        <dbReference type="PIRNR" id="PIRNR022950"/>
    </source>
</evidence>
<dbReference type="PANTHER" id="PTHR14189">
    <property type="entry name" value="PROTEIN PHOSPHATASE METHYLESTERASE-1 RELATED"/>
    <property type="match status" value="1"/>
</dbReference>
<protein>
    <recommendedName>
        <fullName evidence="2 7">Protein phosphatase methylesterase 1</fullName>
        <shortName evidence="7">PME-1</shortName>
        <ecNumber evidence="7">3.1.1.-</ecNumber>
    </recommendedName>
</protein>
<evidence type="ECO:0000256" key="8">
    <source>
        <dbReference type="SAM" id="MobiDB-lite"/>
    </source>
</evidence>
<evidence type="ECO:0000256" key="1">
    <source>
        <dbReference type="ARBA" id="ARBA00008645"/>
    </source>
</evidence>
<dbReference type="PANTHER" id="PTHR14189:SF0">
    <property type="entry name" value="PROTEIN PHOSPHATASE METHYLESTERASE 1"/>
    <property type="match status" value="1"/>
</dbReference>
<feature type="compositionally biased region" description="Low complexity" evidence="8">
    <location>
        <begin position="44"/>
        <end position="54"/>
    </location>
</feature>
<dbReference type="InterPro" id="IPR000073">
    <property type="entry name" value="AB_hydrolase_1"/>
</dbReference>
<keyword evidence="3 7" id="KW-0719">Serine esterase</keyword>
<feature type="region of interest" description="Disordered" evidence="8">
    <location>
        <begin position="18"/>
        <end position="64"/>
    </location>
</feature>
<dbReference type="GO" id="GO:0051723">
    <property type="term" value="F:protein methylesterase activity"/>
    <property type="evidence" value="ECO:0007669"/>
    <property type="project" value="UniProtKB-EC"/>
</dbReference>
<comment type="catalytic activity">
    <reaction evidence="6">
        <text>[phosphatase 2A protein]-C-terminal L-leucine methyl ester + H2O = [phosphatase 2A protein]-C-terminal L-leucine + methanol + H(+)</text>
        <dbReference type="Rhea" id="RHEA:48548"/>
        <dbReference type="Rhea" id="RHEA-COMP:12134"/>
        <dbReference type="Rhea" id="RHEA-COMP:12135"/>
        <dbReference type="ChEBI" id="CHEBI:15377"/>
        <dbReference type="ChEBI" id="CHEBI:15378"/>
        <dbReference type="ChEBI" id="CHEBI:17790"/>
        <dbReference type="ChEBI" id="CHEBI:90516"/>
        <dbReference type="ChEBI" id="CHEBI:90517"/>
        <dbReference type="EC" id="3.1.1.89"/>
    </reaction>
</comment>
<evidence type="ECO:0000313" key="10">
    <source>
        <dbReference type="EMBL" id="CCT62349.1"/>
    </source>
</evidence>
<dbReference type="RefSeq" id="XP_023424430.1">
    <property type="nucleotide sequence ID" value="XM_023582383.1"/>
</dbReference>
<dbReference type="STRING" id="1279085.S0DIN4"/>